<dbReference type="AlphaFoldDB" id="A0A2T0LGQ8"/>
<dbReference type="UniPathway" id="UPA00246"/>
<evidence type="ECO:0000256" key="9">
    <source>
        <dbReference type="HAMAP-Rule" id="MF_00106"/>
    </source>
</evidence>
<keyword evidence="8 9" id="KW-0456">Lyase</keyword>
<comment type="cofactor">
    <cofactor evidence="9">
        <name>Fe(2+)</name>
        <dbReference type="ChEBI" id="CHEBI:29033"/>
    </cofactor>
    <cofactor evidence="9">
        <name>Mn(2+)</name>
        <dbReference type="ChEBI" id="CHEBI:29035"/>
    </cofactor>
</comment>
<evidence type="ECO:0000256" key="2">
    <source>
        <dbReference type="ARBA" id="ARBA00002713"/>
    </source>
</evidence>
<dbReference type="InterPro" id="IPR004628">
    <property type="entry name" value="Man_deHydtase"/>
</dbReference>
<proteinExistence type="inferred from homology"/>
<dbReference type="GO" id="GO:0030145">
    <property type="term" value="F:manganese ion binding"/>
    <property type="evidence" value="ECO:0007669"/>
    <property type="project" value="TreeGrafter"/>
</dbReference>
<dbReference type="HAMAP" id="MF_00106">
    <property type="entry name" value="UxuA"/>
    <property type="match status" value="1"/>
</dbReference>
<dbReference type="GO" id="GO:0008198">
    <property type="term" value="F:ferrous iron binding"/>
    <property type="evidence" value="ECO:0007669"/>
    <property type="project" value="TreeGrafter"/>
</dbReference>
<keyword evidence="11" id="KW-1185">Reference proteome</keyword>
<name>A0A2T0LGQ8_9BACL</name>
<dbReference type="GO" id="GO:0042840">
    <property type="term" value="P:D-glucuronate catabolic process"/>
    <property type="evidence" value="ECO:0007669"/>
    <property type="project" value="TreeGrafter"/>
</dbReference>
<dbReference type="PANTHER" id="PTHR30387">
    <property type="entry name" value="MANNONATE DEHYDRATASE"/>
    <property type="match status" value="1"/>
</dbReference>
<dbReference type="Gene3D" id="3.20.20.150">
    <property type="entry name" value="Divalent-metal-dependent TIM barrel enzymes"/>
    <property type="match status" value="1"/>
</dbReference>
<keyword evidence="6 9" id="KW-0408">Iron</keyword>
<keyword evidence="7 9" id="KW-0464">Manganese</keyword>
<evidence type="ECO:0000256" key="7">
    <source>
        <dbReference type="ARBA" id="ARBA00023211"/>
    </source>
</evidence>
<evidence type="ECO:0000313" key="11">
    <source>
        <dbReference type="Proteomes" id="UP000237797"/>
    </source>
</evidence>
<dbReference type="InterPro" id="IPR036237">
    <property type="entry name" value="Xyl_isomerase-like_sf"/>
</dbReference>
<comment type="similarity">
    <text evidence="4 9">Belongs to the mannonate dehydratase family.</text>
</comment>
<gene>
    <name evidence="9" type="primary">uxuA</name>
    <name evidence="10" type="ORF">CLV97_107103</name>
</gene>
<dbReference type="PIRSF" id="PIRSF016049">
    <property type="entry name" value="Man_dehyd"/>
    <property type="match status" value="1"/>
</dbReference>
<comment type="caution">
    <text evidence="10">The sequence shown here is derived from an EMBL/GenBank/DDBJ whole genome shotgun (WGS) entry which is preliminary data.</text>
</comment>
<evidence type="ECO:0000256" key="1">
    <source>
        <dbReference type="ARBA" id="ARBA00001794"/>
    </source>
</evidence>
<evidence type="ECO:0000256" key="4">
    <source>
        <dbReference type="ARBA" id="ARBA00007389"/>
    </source>
</evidence>
<protein>
    <recommendedName>
        <fullName evidence="5 9">Mannonate dehydratase</fullName>
        <ecNumber evidence="5 9">4.2.1.8</ecNumber>
    </recommendedName>
    <alternativeName>
        <fullName evidence="9">D-mannonate hydro-lyase</fullName>
    </alternativeName>
</protein>
<dbReference type="SUPFAM" id="SSF51658">
    <property type="entry name" value="Xylose isomerase-like"/>
    <property type="match status" value="1"/>
</dbReference>
<dbReference type="Pfam" id="PF03786">
    <property type="entry name" value="UxuA"/>
    <property type="match status" value="1"/>
</dbReference>
<accession>A0A2T0LGQ8</accession>
<dbReference type="NCBIfam" id="NF003027">
    <property type="entry name" value="PRK03906.1"/>
    <property type="match status" value="2"/>
</dbReference>
<sequence>MSFRWFGEGDPVTLEHIRQIPGVTGVVSAVYDVPAGEEWPYEKIVSLKRRIEEKGLTLAAIESVPVHEEIKMGGSGRDRYIENFRRTLRNLARAGVSVVCYNFMPVFDWTRTDLTFRLPDGSSTLAYDEEIAQKMDPLRGELELPGWDTSYDKGELRALLEAYRGVTEDDLWEHLRYFLIKVIDTADELGIRMAIHPDDPPWSIFGLPRIITSRESLERLIGLVDSPCNGLTFCTGSLGADPNNDLPAMIRTFGGKGRIHFAHVRNIQITGHRSFVEIAHCSSEGSVDMYEVMKAFWEVGFDGPMRPDHGRMIWGETGRPGYGLYDRAMGAVYLKGIWEGFERSSYQGRAGLG</sequence>
<evidence type="ECO:0000256" key="5">
    <source>
        <dbReference type="ARBA" id="ARBA00012927"/>
    </source>
</evidence>
<dbReference type="NCBIfam" id="TIGR00695">
    <property type="entry name" value="uxuA"/>
    <property type="match status" value="1"/>
</dbReference>
<comment type="pathway">
    <text evidence="3 9">Carbohydrate metabolism; pentose and glucuronate interconversion.</text>
</comment>
<dbReference type="GO" id="GO:0008927">
    <property type="term" value="F:mannonate dehydratase activity"/>
    <property type="evidence" value="ECO:0007669"/>
    <property type="project" value="UniProtKB-UniRule"/>
</dbReference>
<evidence type="ECO:0000313" key="10">
    <source>
        <dbReference type="EMBL" id="PRX41337.1"/>
    </source>
</evidence>
<dbReference type="EMBL" id="PVNE01000007">
    <property type="protein sequence ID" value="PRX41337.1"/>
    <property type="molecule type" value="Genomic_DNA"/>
</dbReference>
<evidence type="ECO:0000256" key="3">
    <source>
        <dbReference type="ARBA" id="ARBA00004892"/>
    </source>
</evidence>
<comment type="function">
    <text evidence="2 9">Catalyzes the dehydration of D-mannonate.</text>
</comment>
<evidence type="ECO:0000256" key="6">
    <source>
        <dbReference type="ARBA" id="ARBA00023004"/>
    </source>
</evidence>
<dbReference type="PANTHER" id="PTHR30387:SF2">
    <property type="entry name" value="MANNONATE DEHYDRATASE"/>
    <property type="match status" value="1"/>
</dbReference>
<organism evidence="10 11">
    <name type="scientific">Planifilum fimeticola</name>
    <dbReference type="NCBI Taxonomy" id="201975"/>
    <lineage>
        <taxon>Bacteria</taxon>
        <taxon>Bacillati</taxon>
        <taxon>Bacillota</taxon>
        <taxon>Bacilli</taxon>
        <taxon>Bacillales</taxon>
        <taxon>Thermoactinomycetaceae</taxon>
        <taxon>Planifilum</taxon>
    </lineage>
</organism>
<comment type="catalytic activity">
    <reaction evidence="1 9">
        <text>D-mannonate = 2-dehydro-3-deoxy-D-gluconate + H2O</text>
        <dbReference type="Rhea" id="RHEA:20097"/>
        <dbReference type="ChEBI" id="CHEBI:15377"/>
        <dbReference type="ChEBI" id="CHEBI:17767"/>
        <dbReference type="ChEBI" id="CHEBI:57990"/>
        <dbReference type="EC" id="4.2.1.8"/>
    </reaction>
</comment>
<reference evidence="10 11" key="1">
    <citation type="submission" date="2018-03" db="EMBL/GenBank/DDBJ databases">
        <title>Genomic Encyclopedia of Archaeal and Bacterial Type Strains, Phase II (KMG-II): from individual species to whole genera.</title>
        <authorList>
            <person name="Goeker M."/>
        </authorList>
    </citation>
    <scope>NUCLEOTIDE SEQUENCE [LARGE SCALE GENOMIC DNA]</scope>
    <source>
        <strain evidence="10 11">DSM 44946</strain>
    </source>
</reference>
<dbReference type="Proteomes" id="UP000237797">
    <property type="component" value="Unassembled WGS sequence"/>
</dbReference>
<dbReference type="EC" id="4.2.1.8" evidence="5 9"/>
<evidence type="ECO:0000256" key="8">
    <source>
        <dbReference type="ARBA" id="ARBA00023239"/>
    </source>
</evidence>